<proteinExistence type="predicted"/>
<reference evidence="2 3" key="1">
    <citation type="submission" date="2020-07" db="EMBL/GenBank/DDBJ databases">
        <title>Pseudogemmobacter sp. nov., isolated from poultry manure in Taiwan.</title>
        <authorList>
            <person name="Lin S.-Y."/>
            <person name="Tang Y.-S."/>
            <person name="Young C.-C."/>
        </authorList>
    </citation>
    <scope>NUCLEOTIDE SEQUENCE [LARGE SCALE GENOMIC DNA]</scope>
    <source>
        <strain evidence="2 3">CC-YST710</strain>
    </source>
</reference>
<gene>
    <name evidence="2" type="ORF">H0485_17220</name>
</gene>
<organism evidence="2 3">
    <name type="scientific">Pseudogemmobacter faecipullorum</name>
    <dbReference type="NCBI Taxonomy" id="2755041"/>
    <lineage>
        <taxon>Bacteria</taxon>
        <taxon>Pseudomonadati</taxon>
        <taxon>Pseudomonadota</taxon>
        <taxon>Alphaproteobacteria</taxon>
        <taxon>Rhodobacterales</taxon>
        <taxon>Paracoccaceae</taxon>
        <taxon>Pseudogemmobacter</taxon>
    </lineage>
</organism>
<dbReference type="Proteomes" id="UP001198571">
    <property type="component" value="Unassembled WGS sequence"/>
</dbReference>
<dbReference type="EMBL" id="JACDXX010000019">
    <property type="protein sequence ID" value="MCB5411736.1"/>
    <property type="molecule type" value="Genomic_DNA"/>
</dbReference>
<evidence type="ECO:0000313" key="3">
    <source>
        <dbReference type="Proteomes" id="UP001198571"/>
    </source>
</evidence>
<evidence type="ECO:0000313" key="2">
    <source>
        <dbReference type="EMBL" id="MCB5411736.1"/>
    </source>
</evidence>
<accession>A0ABS8CQS1</accession>
<name>A0ABS8CQS1_9RHOB</name>
<dbReference type="RefSeq" id="WP_226937187.1">
    <property type="nucleotide sequence ID" value="NZ_JACDXX010000019.1"/>
</dbReference>
<feature type="region of interest" description="Disordered" evidence="1">
    <location>
        <begin position="199"/>
        <end position="220"/>
    </location>
</feature>
<protein>
    <recommendedName>
        <fullName evidence="4">Septation ring formation regulator EzrA</fullName>
    </recommendedName>
</protein>
<evidence type="ECO:0008006" key="4">
    <source>
        <dbReference type="Google" id="ProtNLM"/>
    </source>
</evidence>
<comment type="caution">
    <text evidence="2">The sequence shown here is derived from an EMBL/GenBank/DDBJ whole genome shotgun (WGS) entry which is preliminary data.</text>
</comment>
<evidence type="ECO:0000256" key="1">
    <source>
        <dbReference type="SAM" id="MobiDB-lite"/>
    </source>
</evidence>
<keyword evidence="3" id="KW-1185">Reference proteome</keyword>
<sequence length="220" mass="25463">MNPREIRHDIFATRAVHDAEFRELLNQYGIATDGGQQALKDRLATLDSREFSELLQHVEKADLNNPRVNNTQQVLYQLNDMSQNLWTSKKAELNREAKKIMEGPVAQARELLQKGDLDAFRDRKEEIIESVQEFSAKIRNARHEVGDQLRQFLYTAKVDIPKADRKSLIDEKMLDHNIPPNMQQVLALENTLSQEEVEYVMRKQSPEQRPSARPMPSPSM</sequence>